<dbReference type="AlphaFoldDB" id="A0A1I8EJL4"/>
<dbReference type="WBParaSite" id="maker-PairedContig_224-snap-gene-0.9-mRNA-1">
    <property type="protein sequence ID" value="maker-PairedContig_224-snap-gene-0.9-mRNA-1"/>
    <property type="gene ID" value="maker-PairedContig_224-snap-gene-0.9"/>
</dbReference>
<reference evidence="1" key="1">
    <citation type="submission" date="2016-11" db="UniProtKB">
        <authorList>
            <consortium name="WormBaseParasite"/>
        </authorList>
    </citation>
    <scope>IDENTIFICATION</scope>
    <source>
        <strain evidence="1">pt0022</strain>
    </source>
</reference>
<sequence length="124" mass="14634">TDSIIESNSLTNSYRGLTQYCELLSDWLSDLEGDRRIVHECFKKNTEFIPIASGLLHYLQGFLLNNDLLNLKWFHFVLLDEISRYHQLYDRQSKLLQLAEMIIAKQRSIIDHFLHLLSVGFFMI</sequence>
<evidence type="ECO:0000313" key="1">
    <source>
        <dbReference type="WBParaSite" id="maker-PairedContig_224-snap-gene-0.9-mRNA-1"/>
    </source>
</evidence>
<dbReference type="STRING" id="6293.A0A1I8EJL4"/>
<name>A0A1I8EJL4_WUCBA</name>
<protein>
    <submittedName>
        <fullName evidence="1">Uncharacterized protein</fullName>
    </submittedName>
</protein>
<accession>A0A1I8EJL4</accession>
<organism evidence="1">
    <name type="scientific">Wuchereria bancrofti</name>
    <dbReference type="NCBI Taxonomy" id="6293"/>
    <lineage>
        <taxon>Eukaryota</taxon>
        <taxon>Metazoa</taxon>
        <taxon>Ecdysozoa</taxon>
        <taxon>Nematoda</taxon>
        <taxon>Chromadorea</taxon>
        <taxon>Rhabditida</taxon>
        <taxon>Spirurina</taxon>
        <taxon>Spiruromorpha</taxon>
        <taxon>Filarioidea</taxon>
        <taxon>Onchocercidae</taxon>
        <taxon>Wuchereria</taxon>
    </lineage>
</organism>
<proteinExistence type="predicted"/>